<dbReference type="EC" id="2.7.7.7" evidence="2"/>
<keyword evidence="2" id="KW-0548">Nucleotidyltransferase</keyword>
<name>A0ABR6IYL0_9HYPH</name>
<protein>
    <submittedName>
        <fullName evidence="2">Error-prone DNA polymerase</fullName>
        <ecNumber evidence="2">2.7.7.7</ecNumber>
    </submittedName>
</protein>
<dbReference type="EMBL" id="JACIFX010000022">
    <property type="protein sequence ID" value="MBB4233006.1"/>
    <property type="molecule type" value="Genomic_DNA"/>
</dbReference>
<sequence length="110" mass="13089">MEIVDHCRFSLEELAYQYHEEALIPGMTAQQSLEHYTWEGIKSRYPEGPAHVEKTIRHELALLETMKYAPYFLTVFSIVRYTDRRAFYARAAIGRQFRRLLCARNHLNRP</sequence>
<gene>
    <name evidence="2" type="ORF">GGD56_006906</name>
</gene>
<dbReference type="Pfam" id="PF07733">
    <property type="entry name" value="DNA_pol3_alpha"/>
    <property type="match status" value="1"/>
</dbReference>
<dbReference type="GO" id="GO:0003887">
    <property type="term" value="F:DNA-directed DNA polymerase activity"/>
    <property type="evidence" value="ECO:0007669"/>
    <property type="project" value="UniProtKB-EC"/>
</dbReference>
<keyword evidence="2" id="KW-0808">Transferase</keyword>
<feature type="domain" description="Bacterial DNA polymerase III alpha subunit NTPase" evidence="1">
    <location>
        <begin position="32"/>
        <end position="85"/>
    </location>
</feature>
<keyword evidence="3" id="KW-1185">Reference proteome</keyword>
<evidence type="ECO:0000259" key="1">
    <source>
        <dbReference type="Pfam" id="PF07733"/>
    </source>
</evidence>
<comment type="caution">
    <text evidence="2">The sequence shown here is derived from an EMBL/GenBank/DDBJ whole genome shotgun (WGS) entry which is preliminary data.</text>
</comment>
<evidence type="ECO:0000313" key="3">
    <source>
        <dbReference type="Proteomes" id="UP000551353"/>
    </source>
</evidence>
<dbReference type="Proteomes" id="UP000551353">
    <property type="component" value="Unassembled WGS sequence"/>
</dbReference>
<organism evidence="2 3">
    <name type="scientific">Rhizobium mongolense</name>
    <dbReference type="NCBI Taxonomy" id="57676"/>
    <lineage>
        <taxon>Bacteria</taxon>
        <taxon>Pseudomonadati</taxon>
        <taxon>Pseudomonadota</taxon>
        <taxon>Alphaproteobacteria</taxon>
        <taxon>Hyphomicrobiales</taxon>
        <taxon>Rhizobiaceae</taxon>
        <taxon>Rhizobium/Agrobacterium group</taxon>
        <taxon>Rhizobium</taxon>
    </lineage>
</organism>
<accession>A0ABR6IYL0</accession>
<dbReference type="InterPro" id="IPR011708">
    <property type="entry name" value="DNA_pol3_alpha_NTPase_dom"/>
</dbReference>
<evidence type="ECO:0000313" key="2">
    <source>
        <dbReference type="EMBL" id="MBB4233006.1"/>
    </source>
</evidence>
<reference evidence="2 3" key="1">
    <citation type="submission" date="2020-08" db="EMBL/GenBank/DDBJ databases">
        <title>Genomic Encyclopedia of Type Strains, Phase IV (KMG-V): Genome sequencing to study the core and pangenomes of soil and plant-associated prokaryotes.</title>
        <authorList>
            <person name="Whitman W."/>
        </authorList>
    </citation>
    <scope>NUCLEOTIDE SEQUENCE [LARGE SCALE GENOMIC DNA]</scope>
    <source>
        <strain evidence="2 3">SEMIA 4087</strain>
    </source>
</reference>
<proteinExistence type="predicted"/>